<gene>
    <name evidence="1" type="ORF">QBC35DRAFT_94073</name>
</gene>
<dbReference type="EMBL" id="MU864368">
    <property type="protein sequence ID" value="KAK4190159.1"/>
    <property type="molecule type" value="Genomic_DNA"/>
</dbReference>
<keyword evidence="2" id="KW-1185">Reference proteome</keyword>
<accession>A0AAN6WXN9</accession>
<sequence length="238" mass="27022">MRLQGADCLSSESFYLTLKSRLLMDRVERAAITHTPKQYKRGGRASSMNGQWLSREREREVRLRAVIETNQLGRSTPMATTSKDFLFVLLVPMQPSRMGDSGMQASRVGWLGKAGLRVRKGKPWQKKPRADLGSAVLEVPSHLSIKRQTAVGYSQISKGREMEVKDGDRIVQYTTSQQPMPVPVEWAIWCERACRERRCRILSVVPGSTWMKRGTPTKTSARLFPTDEERRDDVDVAL</sequence>
<organism evidence="1 2">
    <name type="scientific">Podospora australis</name>
    <dbReference type="NCBI Taxonomy" id="1536484"/>
    <lineage>
        <taxon>Eukaryota</taxon>
        <taxon>Fungi</taxon>
        <taxon>Dikarya</taxon>
        <taxon>Ascomycota</taxon>
        <taxon>Pezizomycotina</taxon>
        <taxon>Sordariomycetes</taxon>
        <taxon>Sordariomycetidae</taxon>
        <taxon>Sordariales</taxon>
        <taxon>Podosporaceae</taxon>
        <taxon>Podospora</taxon>
    </lineage>
</organism>
<evidence type="ECO:0000313" key="2">
    <source>
        <dbReference type="Proteomes" id="UP001302126"/>
    </source>
</evidence>
<protein>
    <submittedName>
        <fullName evidence="1">Uncharacterized protein</fullName>
    </submittedName>
</protein>
<evidence type="ECO:0000313" key="1">
    <source>
        <dbReference type="EMBL" id="KAK4190159.1"/>
    </source>
</evidence>
<dbReference type="Proteomes" id="UP001302126">
    <property type="component" value="Unassembled WGS sequence"/>
</dbReference>
<reference evidence="1" key="2">
    <citation type="submission" date="2023-05" db="EMBL/GenBank/DDBJ databases">
        <authorList>
            <consortium name="Lawrence Berkeley National Laboratory"/>
            <person name="Steindorff A."/>
            <person name="Hensen N."/>
            <person name="Bonometti L."/>
            <person name="Westerberg I."/>
            <person name="Brannstrom I.O."/>
            <person name="Guillou S."/>
            <person name="Cros-Aarteil S."/>
            <person name="Calhoun S."/>
            <person name="Haridas S."/>
            <person name="Kuo A."/>
            <person name="Mondo S."/>
            <person name="Pangilinan J."/>
            <person name="Riley R."/>
            <person name="Labutti K."/>
            <person name="Andreopoulos B."/>
            <person name="Lipzen A."/>
            <person name="Chen C."/>
            <person name="Yanf M."/>
            <person name="Daum C."/>
            <person name="Ng V."/>
            <person name="Clum A."/>
            <person name="Ohm R."/>
            <person name="Martin F."/>
            <person name="Silar P."/>
            <person name="Natvig D."/>
            <person name="Lalanne C."/>
            <person name="Gautier V."/>
            <person name="Ament-Velasquez S.L."/>
            <person name="Kruys A."/>
            <person name="Hutchinson M.I."/>
            <person name="Powell A.J."/>
            <person name="Barry K."/>
            <person name="Miller A.N."/>
            <person name="Grigoriev I.V."/>
            <person name="Debuchy R."/>
            <person name="Gladieux P."/>
            <person name="Thoren M.H."/>
            <person name="Johannesson H."/>
        </authorList>
    </citation>
    <scope>NUCLEOTIDE SEQUENCE</scope>
    <source>
        <strain evidence="1">PSN309</strain>
    </source>
</reference>
<comment type="caution">
    <text evidence="1">The sequence shown here is derived from an EMBL/GenBank/DDBJ whole genome shotgun (WGS) entry which is preliminary data.</text>
</comment>
<name>A0AAN6WXN9_9PEZI</name>
<proteinExistence type="predicted"/>
<dbReference type="AlphaFoldDB" id="A0AAN6WXN9"/>
<reference evidence="1" key="1">
    <citation type="journal article" date="2023" name="Mol. Phylogenet. Evol.">
        <title>Genome-scale phylogeny and comparative genomics of the fungal order Sordariales.</title>
        <authorList>
            <person name="Hensen N."/>
            <person name="Bonometti L."/>
            <person name="Westerberg I."/>
            <person name="Brannstrom I.O."/>
            <person name="Guillou S."/>
            <person name="Cros-Aarteil S."/>
            <person name="Calhoun S."/>
            <person name="Haridas S."/>
            <person name="Kuo A."/>
            <person name="Mondo S."/>
            <person name="Pangilinan J."/>
            <person name="Riley R."/>
            <person name="LaButti K."/>
            <person name="Andreopoulos B."/>
            <person name="Lipzen A."/>
            <person name="Chen C."/>
            <person name="Yan M."/>
            <person name="Daum C."/>
            <person name="Ng V."/>
            <person name="Clum A."/>
            <person name="Steindorff A."/>
            <person name="Ohm R.A."/>
            <person name="Martin F."/>
            <person name="Silar P."/>
            <person name="Natvig D.O."/>
            <person name="Lalanne C."/>
            <person name="Gautier V."/>
            <person name="Ament-Velasquez S.L."/>
            <person name="Kruys A."/>
            <person name="Hutchinson M.I."/>
            <person name="Powell A.J."/>
            <person name="Barry K."/>
            <person name="Miller A.N."/>
            <person name="Grigoriev I.V."/>
            <person name="Debuchy R."/>
            <person name="Gladieux P."/>
            <person name="Hiltunen Thoren M."/>
            <person name="Johannesson H."/>
        </authorList>
    </citation>
    <scope>NUCLEOTIDE SEQUENCE</scope>
    <source>
        <strain evidence="1">PSN309</strain>
    </source>
</reference>